<dbReference type="GO" id="GO:0005524">
    <property type="term" value="F:ATP binding"/>
    <property type="evidence" value="ECO:0007669"/>
    <property type="project" value="UniProtKB-KW"/>
</dbReference>
<keyword evidence="9" id="KW-0460">Magnesium</keyword>
<keyword evidence="4" id="KW-0963">Cytoplasm</keyword>
<dbReference type="InterPro" id="IPR027417">
    <property type="entry name" value="P-loop_NTPase"/>
</dbReference>
<dbReference type="STRING" id="1121013.GCA_000426365_00784"/>
<accession>A0A091BXF8</accession>
<gene>
    <name evidence="11" type="ORF">P873_12870</name>
</gene>
<dbReference type="CDD" id="cd02019">
    <property type="entry name" value="NK"/>
    <property type="match status" value="1"/>
</dbReference>
<keyword evidence="7" id="KW-0547">Nucleotide-binding</keyword>
<keyword evidence="5" id="KW-0819">tRNA processing</keyword>
<evidence type="ECO:0000256" key="2">
    <source>
        <dbReference type="ARBA" id="ARBA00007599"/>
    </source>
</evidence>
<keyword evidence="12" id="KW-1185">Reference proteome</keyword>
<comment type="caution">
    <text evidence="11">The sequence shown here is derived from an EMBL/GenBank/DDBJ whole genome shotgun (WGS) entry which is preliminary data.</text>
</comment>
<name>A0A091BXF8_9GAMM</name>
<dbReference type="AlphaFoldDB" id="A0A091BXF8"/>
<dbReference type="Gene3D" id="3.40.50.300">
    <property type="entry name" value="P-loop containing nucleotide triphosphate hydrolases"/>
    <property type="match status" value="1"/>
</dbReference>
<dbReference type="GO" id="GO:0005737">
    <property type="term" value="C:cytoplasm"/>
    <property type="evidence" value="ECO:0007669"/>
    <property type="project" value="UniProtKB-SubCell"/>
</dbReference>
<keyword evidence="6" id="KW-0479">Metal-binding</keyword>
<proteinExistence type="inferred from homology"/>
<dbReference type="Proteomes" id="UP000029391">
    <property type="component" value="Unassembled WGS sequence"/>
</dbReference>
<evidence type="ECO:0000313" key="12">
    <source>
        <dbReference type="Proteomes" id="UP000029391"/>
    </source>
</evidence>
<dbReference type="GO" id="GO:0002949">
    <property type="term" value="P:tRNA threonylcarbamoyladenosine modification"/>
    <property type="evidence" value="ECO:0007669"/>
    <property type="project" value="InterPro"/>
</dbReference>
<evidence type="ECO:0000256" key="4">
    <source>
        <dbReference type="ARBA" id="ARBA00022490"/>
    </source>
</evidence>
<sequence length="154" mass="16073">MSARTVFLPDEAATIAAAQALAAAAPAPAVVFLEGDLGAGKSTLARAWLRALGVTGTVRSPTYTLVERYPLADGGEAVHLDLYRLADAGELDFLGLDELAGSARLWLVEWPERGRGGLPAPDLRLQLQGEGAGRRLGLDPTSPAGRAWLAGTPF</sequence>
<evidence type="ECO:0000256" key="7">
    <source>
        <dbReference type="ARBA" id="ARBA00022741"/>
    </source>
</evidence>
<dbReference type="PANTHER" id="PTHR33540">
    <property type="entry name" value="TRNA THREONYLCARBAMOYLADENOSINE BIOSYNTHESIS PROTEIN TSAE"/>
    <property type="match status" value="1"/>
</dbReference>
<evidence type="ECO:0000256" key="8">
    <source>
        <dbReference type="ARBA" id="ARBA00022840"/>
    </source>
</evidence>
<dbReference type="GO" id="GO:0046872">
    <property type="term" value="F:metal ion binding"/>
    <property type="evidence" value="ECO:0007669"/>
    <property type="project" value="UniProtKB-KW"/>
</dbReference>
<keyword evidence="8" id="KW-0067">ATP-binding</keyword>
<dbReference type="EMBL" id="AWXU01000044">
    <property type="protein sequence ID" value="KFN49030.1"/>
    <property type="molecule type" value="Genomic_DNA"/>
</dbReference>
<comment type="subcellular location">
    <subcellularLocation>
        <location evidence="1">Cytoplasm</location>
    </subcellularLocation>
</comment>
<dbReference type="SUPFAM" id="SSF52540">
    <property type="entry name" value="P-loop containing nucleoside triphosphate hydrolases"/>
    <property type="match status" value="1"/>
</dbReference>
<organism evidence="11 12">
    <name type="scientific">Arenimonas composti TR7-09 = DSM 18010</name>
    <dbReference type="NCBI Taxonomy" id="1121013"/>
    <lineage>
        <taxon>Bacteria</taxon>
        <taxon>Pseudomonadati</taxon>
        <taxon>Pseudomonadota</taxon>
        <taxon>Gammaproteobacteria</taxon>
        <taxon>Lysobacterales</taxon>
        <taxon>Lysobacteraceae</taxon>
        <taxon>Arenimonas</taxon>
    </lineage>
</organism>
<evidence type="ECO:0000313" key="11">
    <source>
        <dbReference type="EMBL" id="KFN49030.1"/>
    </source>
</evidence>
<evidence type="ECO:0000256" key="3">
    <source>
        <dbReference type="ARBA" id="ARBA00019010"/>
    </source>
</evidence>
<evidence type="ECO:0000256" key="9">
    <source>
        <dbReference type="ARBA" id="ARBA00022842"/>
    </source>
</evidence>
<dbReference type="NCBIfam" id="TIGR00150">
    <property type="entry name" value="T6A_YjeE"/>
    <property type="match status" value="1"/>
</dbReference>
<evidence type="ECO:0000256" key="6">
    <source>
        <dbReference type="ARBA" id="ARBA00022723"/>
    </source>
</evidence>
<protein>
    <recommendedName>
        <fullName evidence="3">tRNA threonylcarbamoyladenosine biosynthesis protein TsaE</fullName>
    </recommendedName>
    <alternativeName>
        <fullName evidence="10">t(6)A37 threonylcarbamoyladenosine biosynthesis protein TsaE</fullName>
    </alternativeName>
</protein>
<comment type="similarity">
    <text evidence="2">Belongs to the TsaE family.</text>
</comment>
<dbReference type="RefSeq" id="WP_026816243.1">
    <property type="nucleotide sequence ID" value="NZ_AUFF01000001.1"/>
</dbReference>
<dbReference type="Pfam" id="PF02367">
    <property type="entry name" value="TsaE"/>
    <property type="match status" value="1"/>
</dbReference>
<evidence type="ECO:0000256" key="1">
    <source>
        <dbReference type="ARBA" id="ARBA00004496"/>
    </source>
</evidence>
<reference evidence="11 12" key="1">
    <citation type="submission" date="2013-09" db="EMBL/GenBank/DDBJ databases">
        <title>Genome sequencing of Arenimonas composti.</title>
        <authorList>
            <person name="Chen F."/>
            <person name="Wang G."/>
        </authorList>
    </citation>
    <scope>NUCLEOTIDE SEQUENCE [LARGE SCALE GENOMIC DNA]</scope>
    <source>
        <strain evidence="11 12">TR7-09</strain>
    </source>
</reference>
<dbReference type="InterPro" id="IPR003442">
    <property type="entry name" value="T6A_TsaE"/>
</dbReference>
<dbReference type="PANTHER" id="PTHR33540:SF2">
    <property type="entry name" value="TRNA THREONYLCARBAMOYLADENOSINE BIOSYNTHESIS PROTEIN TSAE"/>
    <property type="match status" value="1"/>
</dbReference>
<dbReference type="OrthoDB" id="9800307at2"/>
<dbReference type="eggNOG" id="COG0802">
    <property type="taxonomic scope" value="Bacteria"/>
</dbReference>
<evidence type="ECO:0000256" key="5">
    <source>
        <dbReference type="ARBA" id="ARBA00022694"/>
    </source>
</evidence>
<evidence type="ECO:0000256" key="10">
    <source>
        <dbReference type="ARBA" id="ARBA00032441"/>
    </source>
</evidence>